<feature type="non-terminal residue" evidence="1">
    <location>
        <position position="293"/>
    </location>
</feature>
<organism evidence="1">
    <name type="scientific">marine sediment metagenome</name>
    <dbReference type="NCBI Taxonomy" id="412755"/>
    <lineage>
        <taxon>unclassified sequences</taxon>
        <taxon>metagenomes</taxon>
        <taxon>ecological metagenomes</taxon>
    </lineage>
</organism>
<comment type="caution">
    <text evidence="1">The sequence shown here is derived from an EMBL/GenBank/DDBJ whole genome shotgun (WGS) entry which is preliminary data.</text>
</comment>
<dbReference type="EMBL" id="BARU01018312">
    <property type="protein sequence ID" value="GAH54996.1"/>
    <property type="molecule type" value="Genomic_DNA"/>
</dbReference>
<reference evidence="1" key="1">
    <citation type="journal article" date="2014" name="Front. Microbiol.">
        <title>High frequency of phylogenetically diverse reductive dehalogenase-homologous genes in deep subseafloor sedimentary metagenomes.</title>
        <authorList>
            <person name="Kawai M."/>
            <person name="Futagami T."/>
            <person name="Toyoda A."/>
            <person name="Takaki Y."/>
            <person name="Nishi S."/>
            <person name="Hori S."/>
            <person name="Arai W."/>
            <person name="Tsubouchi T."/>
            <person name="Morono Y."/>
            <person name="Uchiyama I."/>
            <person name="Ito T."/>
            <person name="Fujiyama A."/>
            <person name="Inagaki F."/>
            <person name="Takami H."/>
        </authorList>
    </citation>
    <scope>NUCLEOTIDE SEQUENCE</scope>
    <source>
        <strain evidence="1">Expedition CK06-06</strain>
    </source>
</reference>
<proteinExistence type="predicted"/>
<protein>
    <recommendedName>
        <fullName evidence="2">Ig-like domain-containing protein</fullName>
    </recommendedName>
</protein>
<accession>X1GAU1</accession>
<evidence type="ECO:0000313" key="1">
    <source>
        <dbReference type="EMBL" id="GAH54996.1"/>
    </source>
</evidence>
<dbReference type="AlphaFoldDB" id="X1GAU1"/>
<name>X1GAU1_9ZZZZ</name>
<evidence type="ECO:0008006" key="2">
    <source>
        <dbReference type="Google" id="ProtNLM"/>
    </source>
</evidence>
<sequence length="293" mass="32028">YKLKTYTSNPGTCSTNYADYTLTSPQTISSHLWLCGAAKDLVGNTGFSSPVEFTVDKEKPASEITSPLAGSTQTSDFLVSVTDTDTGGSGLDVCYYRTYDSSQGYTRSWTIRTCNSSQLITVGSTADCRTIGGTCTVYVYSYDNAGNQSDINLRSFEIKIITCNVSVPKTGLVNQWIEINISGSQGAIVEVRFASDLIGEPTDSWTNWYDWNISSDDWDASSKIMKWSFAETGNYEVWAEISDGTETASCYDIITIFECYPGQEDTCISGQGCSHIITCKPDGTWPACPEDEC</sequence>
<feature type="non-terminal residue" evidence="1">
    <location>
        <position position="1"/>
    </location>
</feature>
<gene>
    <name evidence="1" type="ORF">S03H2_30278</name>
</gene>